<reference evidence="1" key="1">
    <citation type="submission" date="2020-05" db="EMBL/GenBank/DDBJ databases">
        <title>Large-scale comparative analyses of tick genomes elucidate their genetic diversity and vector capacities.</title>
        <authorList>
            <person name="Jia N."/>
            <person name="Wang J."/>
            <person name="Shi W."/>
            <person name="Du L."/>
            <person name="Sun Y."/>
            <person name="Zhan W."/>
            <person name="Jiang J."/>
            <person name="Wang Q."/>
            <person name="Zhang B."/>
            <person name="Ji P."/>
            <person name="Sakyi L.B."/>
            <person name="Cui X."/>
            <person name="Yuan T."/>
            <person name="Jiang B."/>
            <person name="Yang W."/>
            <person name="Lam T.T.-Y."/>
            <person name="Chang Q."/>
            <person name="Ding S."/>
            <person name="Wang X."/>
            <person name="Zhu J."/>
            <person name="Ruan X."/>
            <person name="Zhao L."/>
            <person name="Wei J."/>
            <person name="Que T."/>
            <person name="Du C."/>
            <person name="Cheng J."/>
            <person name="Dai P."/>
            <person name="Han X."/>
            <person name="Huang E."/>
            <person name="Gao Y."/>
            <person name="Liu J."/>
            <person name="Shao H."/>
            <person name="Ye R."/>
            <person name="Li L."/>
            <person name="Wei W."/>
            <person name="Wang X."/>
            <person name="Wang C."/>
            <person name="Yang T."/>
            <person name="Huo Q."/>
            <person name="Li W."/>
            <person name="Guo W."/>
            <person name="Chen H."/>
            <person name="Zhou L."/>
            <person name="Ni X."/>
            <person name="Tian J."/>
            <person name="Zhou Y."/>
            <person name="Sheng Y."/>
            <person name="Liu T."/>
            <person name="Pan Y."/>
            <person name="Xia L."/>
            <person name="Li J."/>
            <person name="Zhao F."/>
            <person name="Cao W."/>
        </authorList>
    </citation>
    <scope>NUCLEOTIDE SEQUENCE</scope>
    <source>
        <strain evidence="1">Hyas-2018</strain>
    </source>
</reference>
<organism evidence="1 2">
    <name type="scientific">Hyalomma asiaticum</name>
    <name type="common">Tick</name>
    <dbReference type="NCBI Taxonomy" id="266040"/>
    <lineage>
        <taxon>Eukaryota</taxon>
        <taxon>Metazoa</taxon>
        <taxon>Ecdysozoa</taxon>
        <taxon>Arthropoda</taxon>
        <taxon>Chelicerata</taxon>
        <taxon>Arachnida</taxon>
        <taxon>Acari</taxon>
        <taxon>Parasitiformes</taxon>
        <taxon>Ixodida</taxon>
        <taxon>Ixodoidea</taxon>
        <taxon>Ixodidae</taxon>
        <taxon>Hyalomminae</taxon>
        <taxon>Hyalomma</taxon>
    </lineage>
</organism>
<accession>A0ACB7T009</accession>
<dbReference type="EMBL" id="CM023482">
    <property type="protein sequence ID" value="KAH6940250.1"/>
    <property type="molecule type" value="Genomic_DNA"/>
</dbReference>
<dbReference type="Proteomes" id="UP000821845">
    <property type="component" value="Chromosome 2"/>
</dbReference>
<proteinExistence type="predicted"/>
<name>A0ACB7T009_HYAAI</name>
<sequence length="112" mass="12059">MLLMLSGDIESNPGPMSKTESEAFAAAMSTIQKLEEGHAALSVQLSETIEKLTASTNEVARLTEGILALESSVTSRSATDTVPVRSLLYTYELAVVYKGFHLSTVRWLIVPG</sequence>
<protein>
    <submittedName>
        <fullName evidence="1">Uncharacterized protein</fullName>
    </submittedName>
</protein>
<gene>
    <name evidence="1" type="ORF">HPB50_026446</name>
</gene>
<evidence type="ECO:0000313" key="1">
    <source>
        <dbReference type="EMBL" id="KAH6940250.1"/>
    </source>
</evidence>
<keyword evidence="2" id="KW-1185">Reference proteome</keyword>
<comment type="caution">
    <text evidence="1">The sequence shown here is derived from an EMBL/GenBank/DDBJ whole genome shotgun (WGS) entry which is preliminary data.</text>
</comment>
<evidence type="ECO:0000313" key="2">
    <source>
        <dbReference type="Proteomes" id="UP000821845"/>
    </source>
</evidence>